<reference evidence="1 2" key="1">
    <citation type="journal article" date="2019" name="Sci. Rep.">
        <title>A high-quality genome of Eragrostis curvula grass provides insights into Poaceae evolution and supports new strategies to enhance forage quality.</title>
        <authorList>
            <person name="Carballo J."/>
            <person name="Santos B.A.C.M."/>
            <person name="Zappacosta D."/>
            <person name="Garbus I."/>
            <person name="Selva J.P."/>
            <person name="Gallo C.A."/>
            <person name="Diaz A."/>
            <person name="Albertini E."/>
            <person name="Caccamo M."/>
            <person name="Echenique V."/>
        </authorList>
    </citation>
    <scope>NUCLEOTIDE SEQUENCE [LARGE SCALE GENOMIC DNA]</scope>
    <source>
        <strain evidence="2">cv. Victoria</strain>
        <tissue evidence="1">Leaf</tissue>
    </source>
</reference>
<evidence type="ECO:0000313" key="1">
    <source>
        <dbReference type="EMBL" id="TVU43202.1"/>
    </source>
</evidence>
<organism evidence="1 2">
    <name type="scientific">Eragrostis curvula</name>
    <name type="common">weeping love grass</name>
    <dbReference type="NCBI Taxonomy" id="38414"/>
    <lineage>
        <taxon>Eukaryota</taxon>
        <taxon>Viridiplantae</taxon>
        <taxon>Streptophyta</taxon>
        <taxon>Embryophyta</taxon>
        <taxon>Tracheophyta</taxon>
        <taxon>Spermatophyta</taxon>
        <taxon>Magnoliopsida</taxon>
        <taxon>Liliopsida</taxon>
        <taxon>Poales</taxon>
        <taxon>Poaceae</taxon>
        <taxon>PACMAD clade</taxon>
        <taxon>Chloridoideae</taxon>
        <taxon>Eragrostideae</taxon>
        <taxon>Eragrostidinae</taxon>
        <taxon>Eragrostis</taxon>
    </lineage>
</organism>
<accession>A0A5J9W378</accession>
<dbReference type="EMBL" id="RWGY01000005">
    <property type="protein sequence ID" value="TVU43202.1"/>
    <property type="molecule type" value="Genomic_DNA"/>
</dbReference>
<gene>
    <name evidence="1" type="ORF">EJB05_09648</name>
</gene>
<dbReference type="Gramene" id="TVU43202">
    <property type="protein sequence ID" value="TVU43202"/>
    <property type="gene ID" value="EJB05_09648"/>
</dbReference>
<evidence type="ECO:0000313" key="2">
    <source>
        <dbReference type="Proteomes" id="UP000324897"/>
    </source>
</evidence>
<dbReference type="SUPFAM" id="SSF52047">
    <property type="entry name" value="RNI-like"/>
    <property type="match status" value="1"/>
</dbReference>
<protein>
    <submittedName>
        <fullName evidence="1">Uncharacterized protein</fullName>
    </submittedName>
</protein>
<comment type="caution">
    <text evidence="1">The sequence shown here is derived from an EMBL/GenBank/DDBJ whole genome shotgun (WGS) entry which is preliminary data.</text>
</comment>
<keyword evidence="2" id="KW-1185">Reference proteome</keyword>
<name>A0A5J9W378_9POAL</name>
<dbReference type="PANTHER" id="PTHR38926">
    <property type="entry name" value="F-BOX DOMAIN CONTAINING PROTEIN, EXPRESSED"/>
    <property type="match status" value="1"/>
</dbReference>
<dbReference type="InterPro" id="IPR032675">
    <property type="entry name" value="LRR_dom_sf"/>
</dbReference>
<dbReference type="AlphaFoldDB" id="A0A5J9W378"/>
<feature type="non-terminal residue" evidence="1">
    <location>
        <position position="1"/>
    </location>
</feature>
<dbReference type="OrthoDB" id="634519at2759"/>
<dbReference type="Proteomes" id="UP000324897">
    <property type="component" value="Unassembled WGS sequence"/>
</dbReference>
<dbReference type="Gene3D" id="3.80.10.10">
    <property type="entry name" value="Ribonuclease Inhibitor"/>
    <property type="match status" value="1"/>
</dbReference>
<sequence length="156" mass="16959">GPSDTRDWSGLPLDALTLVFAKLGAIEVVMGEGLVCHSGSMQLRSPSLKGLGLVSCNGVSNEGFTEVITKFPLLQDLLLLLWKNLGALDDLAVTLDACPHLELLSLPGCYNVDEGLKAKCARIKTLTLPVFRAPDEDEYETFQAMDCARDFDWDSD</sequence>
<proteinExistence type="predicted"/>
<dbReference type="PANTHER" id="PTHR38926:SF71">
    <property type="entry name" value="OS08G0194350 PROTEIN"/>
    <property type="match status" value="1"/>
</dbReference>